<sequence length="211" mass="24295">MNFNAETLPPQTKEYLPETTMAISRPVVIREVFEGLDKEAQNLLGSASMALYHCCMMKYNQAIKSCAGKASLKPLKPLEFIGEFKEGEFKKALELLRKTETIGTQTIFNHLKLVRDQKYNKEVVAAKGKLVSKILERDRLRKLCLQKAKETLESYKSPFILSYLDSLEKENQLKEEAEDLYRRHERLICLLNALKTVHDRCSDKKILALKV</sequence>
<gene>
    <name evidence="1" type="ORF">BaOVIS_026700</name>
</gene>
<evidence type="ECO:0000313" key="2">
    <source>
        <dbReference type="Proteomes" id="UP001057455"/>
    </source>
</evidence>
<accession>A0A9W5TDA4</accession>
<evidence type="ECO:0000313" key="1">
    <source>
        <dbReference type="EMBL" id="GFE55266.1"/>
    </source>
</evidence>
<dbReference type="OrthoDB" id="366437at2759"/>
<dbReference type="EMBL" id="BLIY01000018">
    <property type="protein sequence ID" value="GFE55266.1"/>
    <property type="molecule type" value="Genomic_DNA"/>
</dbReference>
<name>A0A9W5TDA4_BABOV</name>
<protein>
    <submittedName>
        <fullName evidence="1">Histidine kinase, putative</fullName>
    </submittedName>
</protein>
<dbReference type="AlphaFoldDB" id="A0A9W5TDA4"/>
<comment type="caution">
    <text evidence="1">The sequence shown here is derived from an EMBL/GenBank/DDBJ whole genome shotgun (WGS) entry which is preliminary data.</text>
</comment>
<proteinExistence type="predicted"/>
<dbReference type="Proteomes" id="UP001057455">
    <property type="component" value="Unassembled WGS sequence"/>
</dbReference>
<dbReference type="GO" id="GO:0016301">
    <property type="term" value="F:kinase activity"/>
    <property type="evidence" value="ECO:0007669"/>
    <property type="project" value="UniProtKB-KW"/>
</dbReference>
<keyword evidence="1" id="KW-0418">Kinase</keyword>
<reference evidence="1" key="1">
    <citation type="submission" date="2019-12" db="EMBL/GenBank/DDBJ databases">
        <title>Genome sequence of Babesia ovis.</title>
        <authorList>
            <person name="Yamagishi J."/>
            <person name="Sevinc F."/>
            <person name="Xuan X."/>
        </authorList>
    </citation>
    <scope>NUCLEOTIDE SEQUENCE</scope>
    <source>
        <strain evidence="1">Selcuk</strain>
    </source>
</reference>
<keyword evidence="2" id="KW-1185">Reference proteome</keyword>
<organism evidence="1 2">
    <name type="scientific">Babesia ovis</name>
    <dbReference type="NCBI Taxonomy" id="5869"/>
    <lineage>
        <taxon>Eukaryota</taxon>
        <taxon>Sar</taxon>
        <taxon>Alveolata</taxon>
        <taxon>Apicomplexa</taxon>
        <taxon>Aconoidasida</taxon>
        <taxon>Piroplasmida</taxon>
        <taxon>Babesiidae</taxon>
        <taxon>Babesia</taxon>
    </lineage>
</organism>
<keyword evidence="1" id="KW-0808">Transferase</keyword>